<keyword evidence="2" id="KW-1185">Reference proteome</keyword>
<accession>E9HK43</accession>
<proteinExistence type="predicted"/>
<organism evidence="1 2">
    <name type="scientific">Daphnia pulex</name>
    <name type="common">Water flea</name>
    <dbReference type="NCBI Taxonomy" id="6669"/>
    <lineage>
        <taxon>Eukaryota</taxon>
        <taxon>Metazoa</taxon>
        <taxon>Ecdysozoa</taxon>
        <taxon>Arthropoda</taxon>
        <taxon>Crustacea</taxon>
        <taxon>Branchiopoda</taxon>
        <taxon>Diplostraca</taxon>
        <taxon>Cladocera</taxon>
        <taxon>Anomopoda</taxon>
        <taxon>Daphniidae</taxon>
        <taxon>Daphnia</taxon>
    </lineage>
</organism>
<dbReference type="KEGG" id="dpx:DAPPUDRAFT_260926"/>
<name>E9HK43_DAPPU</name>
<evidence type="ECO:0000313" key="1">
    <source>
        <dbReference type="EMBL" id="EFX67896.1"/>
    </source>
</evidence>
<sequence>MVGLGTNGTTTADEEKAIEILQKVKTKLADNNMKRYDLLQFLVCRIGNILGLFCEPAAVQELNRRQGTETTTSAVAMVTPSVGISSGGGAFERSLPVLNC</sequence>
<dbReference type="EMBL" id="GL732667">
    <property type="protein sequence ID" value="EFX67896.1"/>
    <property type="molecule type" value="Genomic_DNA"/>
</dbReference>
<dbReference type="Proteomes" id="UP000000305">
    <property type="component" value="Unassembled WGS sequence"/>
</dbReference>
<protein>
    <submittedName>
        <fullName evidence="1">Uncharacterized protein</fullName>
    </submittedName>
</protein>
<dbReference type="InParanoid" id="E9HK43"/>
<dbReference type="HOGENOM" id="CLU_2308810_0_0_1"/>
<gene>
    <name evidence="1" type="ORF">DAPPUDRAFT_260926</name>
</gene>
<evidence type="ECO:0000313" key="2">
    <source>
        <dbReference type="Proteomes" id="UP000000305"/>
    </source>
</evidence>
<reference evidence="1 2" key="1">
    <citation type="journal article" date="2011" name="Science">
        <title>The ecoresponsive genome of Daphnia pulex.</title>
        <authorList>
            <person name="Colbourne J.K."/>
            <person name="Pfrender M.E."/>
            <person name="Gilbert D."/>
            <person name="Thomas W.K."/>
            <person name="Tucker A."/>
            <person name="Oakley T.H."/>
            <person name="Tokishita S."/>
            <person name="Aerts A."/>
            <person name="Arnold G.J."/>
            <person name="Basu M.K."/>
            <person name="Bauer D.J."/>
            <person name="Caceres C.E."/>
            <person name="Carmel L."/>
            <person name="Casola C."/>
            <person name="Choi J.H."/>
            <person name="Detter J.C."/>
            <person name="Dong Q."/>
            <person name="Dusheyko S."/>
            <person name="Eads B.D."/>
            <person name="Frohlich T."/>
            <person name="Geiler-Samerotte K.A."/>
            <person name="Gerlach D."/>
            <person name="Hatcher P."/>
            <person name="Jogdeo S."/>
            <person name="Krijgsveld J."/>
            <person name="Kriventseva E.V."/>
            <person name="Kultz D."/>
            <person name="Laforsch C."/>
            <person name="Lindquist E."/>
            <person name="Lopez J."/>
            <person name="Manak J.R."/>
            <person name="Muller J."/>
            <person name="Pangilinan J."/>
            <person name="Patwardhan R.P."/>
            <person name="Pitluck S."/>
            <person name="Pritham E.J."/>
            <person name="Rechtsteiner A."/>
            <person name="Rho M."/>
            <person name="Rogozin I.B."/>
            <person name="Sakarya O."/>
            <person name="Salamov A."/>
            <person name="Schaack S."/>
            <person name="Shapiro H."/>
            <person name="Shiga Y."/>
            <person name="Skalitzky C."/>
            <person name="Smith Z."/>
            <person name="Souvorov A."/>
            <person name="Sung W."/>
            <person name="Tang Z."/>
            <person name="Tsuchiya D."/>
            <person name="Tu H."/>
            <person name="Vos H."/>
            <person name="Wang M."/>
            <person name="Wolf Y.I."/>
            <person name="Yamagata H."/>
            <person name="Yamada T."/>
            <person name="Ye Y."/>
            <person name="Shaw J.R."/>
            <person name="Andrews J."/>
            <person name="Crease T.J."/>
            <person name="Tang H."/>
            <person name="Lucas S.M."/>
            <person name="Robertson H.M."/>
            <person name="Bork P."/>
            <person name="Koonin E.V."/>
            <person name="Zdobnov E.M."/>
            <person name="Grigoriev I.V."/>
            <person name="Lynch M."/>
            <person name="Boore J.L."/>
        </authorList>
    </citation>
    <scope>NUCLEOTIDE SEQUENCE [LARGE SCALE GENOMIC DNA]</scope>
</reference>
<dbReference type="AlphaFoldDB" id="E9HK43"/>